<name>A0A1Y6ESQ6_9GAMM</name>
<dbReference type="PANTHER" id="PTHR30330">
    <property type="entry name" value="AGSS FAMILY TRANSPORTER, SODIUM-ALANINE"/>
    <property type="match status" value="1"/>
</dbReference>
<dbReference type="EMBL" id="FXWH01000001">
    <property type="protein sequence ID" value="SMQ65744.1"/>
    <property type="molecule type" value="Genomic_DNA"/>
</dbReference>
<dbReference type="GO" id="GO:0005886">
    <property type="term" value="C:plasma membrane"/>
    <property type="evidence" value="ECO:0007669"/>
    <property type="project" value="UniProtKB-SubCell"/>
</dbReference>
<protein>
    <submittedName>
        <fullName evidence="9">Alanine or glycine:cation symporter, AGCS family</fullName>
    </submittedName>
</protein>
<proteinExistence type="inferred from homology"/>
<feature type="transmembrane region" description="Helical" evidence="8">
    <location>
        <begin position="239"/>
        <end position="266"/>
    </location>
</feature>
<comment type="subcellular location">
    <subcellularLocation>
        <location evidence="8">Cell inner membrane</location>
        <topology evidence="8">Multi-pass membrane protein</topology>
    </subcellularLocation>
    <subcellularLocation>
        <location evidence="1">Cell membrane</location>
        <topology evidence="1">Multi-pass membrane protein</topology>
    </subcellularLocation>
</comment>
<dbReference type="NCBIfam" id="TIGR00835">
    <property type="entry name" value="agcS"/>
    <property type="match status" value="1"/>
</dbReference>
<feature type="transmembrane region" description="Helical" evidence="8">
    <location>
        <begin position="514"/>
        <end position="535"/>
    </location>
</feature>
<keyword evidence="10" id="KW-1185">Reference proteome</keyword>
<keyword evidence="8" id="KW-0769">Symport</keyword>
<evidence type="ECO:0000313" key="9">
    <source>
        <dbReference type="EMBL" id="SMQ65744.1"/>
    </source>
</evidence>
<dbReference type="RefSeq" id="WP_086434432.1">
    <property type="nucleotide sequence ID" value="NZ_FXWH01000001.1"/>
</dbReference>
<reference evidence="10" key="1">
    <citation type="submission" date="2017-04" db="EMBL/GenBank/DDBJ databases">
        <authorList>
            <person name="Varghese N."/>
            <person name="Submissions S."/>
        </authorList>
    </citation>
    <scope>NUCLEOTIDE SEQUENCE [LARGE SCALE GENOMIC DNA]</scope>
</reference>
<gene>
    <name evidence="9" type="ORF">SAMN06297229_1345</name>
</gene>
<sequence>MDAINNFLLLLDSYLGSAAYFPYILLGVGLFFTIYLGFPQLRYFRHAWKVISGKFDKKGAEGDTSHFQALSTALSGTVGTGNIGGVALAIFLGGPAALFWMWITAFLGMTTKFVEVTLSHKYRVKTEDGTMAGGPMYYMDRRLNMKWLAVIFAIATVISSFGTGNMPQINNIAVSMESSFGIEPMLTGGVLAILLAMVIIGGIKRIAAVTSKVVPLMALLYVVGSLSVIFYNLENIGPSIAAIFTDAFTGSAATGGFLGATFAYAFNRGVNRGLFSNEAGQGSAPIAHASARAEEPVSEGMVSILEPFIDTIVICTLTGLVILSSGVWSEKHENIFARADMEFISGNYDDSLAADRGSLHAYLNDTSDNSVELYTGTVEVRDGAPVSNGYTLLHARSVAENVRFIVAGEDPYNGVLRVENGQLRKDDITVIGESLVHSAPLTSLAFSRGFLGDAGEYIIPISLLMFAFSTAIAWSYYGDRAIVYLVGQRGVMPYRILYVAGFFVASFADTTLVWTMSYVAIVLMTLPNLLGIILLRKEMKSTVKDYWVSFDKDREKEKQK</sequence>
<keyword evidence="6 8" id="KW-1133">Transmembrane helix</keyword>
<feature type="transmembrane region" description="Helical" evidence="8">
    <location>
        <begin position="490"/>
        <end position="508"/>
    </location>
</feature>
<dbReference type="PRINTS" id="PR00175">
    <property type="entry name" value="NAALASMPORT"/>
</dbReference>
<dbReference type="Proteomes" id="UP000194450">
    <property type="component" value="Unassembled WGS sequence"/>
</dbReference>
<evidence type="ECO:0000256" key="4">
    <source>
        <dbReference type="ARBA" id="ARBA00022475"/>
    </source>
</evidence>
<dbReference type="PROSITE" id="PS00873">
    <property type="entry name" value="NA_ALANINE_SYMP"/>
    <property type="match status" value="1"/>
</dbReference>
<dbReference type="Pfam" id="PF01235">
    <property type="entry name" value="Na_Ala_symp"/>
    <property type="match status" value="1"/>
</dbReference>
<keyword evidence="5 8" id="KW-0812">Transmembrane</keyword>
<evidence type="ECO:0000256" key="2">
    <source>
        <dbReference type="ARBA" id="ARBA00009261"/>
    </source>
</evidence>
<evidence type="ECO:0000256" key="8">
    <source>
        <dbReference type="RuleBase" id="RU363064"/>
    </source>
</evidence>
<dbReference type="AlphaFoldDB" id="A0A1Y6ESQ6"/>
<keyword evidence="3 8" id="KW-0813">Transport</keyword>
<organism evidence="9 10">
    <name type="scientific">Pseudidiomarina planktonica</name>
    <dbReference type="NCBI Taxonomy" id="1323738"/>
    <lineage>
        <taxon>Bacteria</taxon>
        <taxon>Pseudomonadati</taxon>
        <taxon>Pseudomonadota</taxon>
        <taxon>Gammaproteobacteria</taxon>
        <taxon>Alteromonadales</taxon>
        <taxon>Idiomarinaceae</taxon>
        <taxon>Pseudidiomarina</taxon>
    </lineage>
</organism>
<evidence type="ECO:0000256" key="7">
    <source>
        <dbReference type="ARBA" id="ARBA00023136"/>
    </source>
</evidence>
<evidence type="ECO:0000256" key="1">
    <source>
        <dbReference type="ARBA" id="ARBA00004651"/>
    </source>
</evidence>
<dbReference type="OrthoDB" id="9806926at2"/>
<keyword evidence="8" id="KW-0997">Cell inner membrane</keyword>
<feature type="transmembrane region" description="Helical" evidence="8">
    <location>
        <begin position="147"/>
        <end position="164"/>
    </location>
</feature>
<evidence type="ECO:0000256" key="6">
    <source>
        <dbReference type="ARBA" id="ARBA00022989"/>
    </source>
</evidence>
<evidence type="ECO:0000256" key="5">
    <source>
        <dbReference type="ARBA" id="ARBA00022692"/>
    </source>
</evidence>
<keyword evidence="4" id="KW-1003">Cell membrane</keyword>
<feature type="transmembrane region" description="Helical" evidence="8">
    <location>
        <begin position="184"/>
        <end position="201"/>
    </location>
</feature>
<feature type="transmembrane region" description="Helical" evidence="8">
    <location>
        <begin position="457"/>
        <end position="478"/>
    </location>
</feature>
<feature type="transmembrane region" description="Helical" evidence="8">
    <location>
        <begin position="20"/>
        <end position="38"/>
    </location>
</feature>
<comment type="similarity">
    <text evidence="2 8">Belongs to the alanine or glycine:cation symporter (AGCS) (TC 2.A.25) family.</text>
</comment>
<accession>A0A1Y6ESQ6</accession>
<feature type="transmembrane region" description="Helical" evidence="8">
    <location>
        <begin position="308"/>
        <end position="328"/>
    </location>
</feature>
<evidence type="ECO:0000256" key="3">
    <source>
        <dbReference type="ARBA" id="ARBA00022448"/>
    </source>
</evidence>
<feature type="transmembrane region" description="Helical" evidence="8">
    <location>
        <begin position="213"/>
        <end position="233"/>
    </location>
</feature>
<evidence type="ECO:0000313" key="10">
    <source>
        <dbReference type="Proteomes" id="UP000194450"/>
    </source>
</evidence>
<dbReference type="PANTHER" id="PTHR30330:SF3">
    <property type="entry name" value="TRANSCRIPTIONAL REGULATOR, LRP FAMILY"/>
    <property type="match status" value="1"/>
</dbReference>
<dbReference type="GO" id="GO:0005283">
    <property type="term" value="F:amino acid:sodium symporter activity"/>
    <property type="evidence" value="ECO:0007669"/>
    <property type="project" value="InterPro"/>
</dbReference>
<dbReference type="InterPro" id="IPR001463">
    <property type="entry name" value="Na/Ala_symport"/>
</dbReference>
<keyword evidence="7 8" id="KW-0472">Membrane</keyword>